<evidence type="ECO:0000313" key="1">
    <source>
        <dbReference type="EMBL" id="NJX16965.1"/>
    </source>
</evidence>
<sequence>PTDPTDPGVTPGVGVICLVDVQTIFPSIDEIRKYYLRLLPTGVATNGTFNPTPSQLAAIYQADEDGLGEFTTVYTVDGESYELTVNIVTEAEAGVNATVELTTEDEPVNLFDYLGEDALPGGTWSSGNGTFDPATDVAGSFTYTVGYEGCTDSAVVTVVVTDSECEGVVDAGTDTSVTICE</sequence>
<proteinExistence type="predicted"/>
<dbReference type="EMBL" id="JAAVJS010000124">
    <property type="protein sequence ID" value="NJX16965.1"/>
    <property type="molecule type" value="Genomic_DNA"/>
</dbReference>
<gene>
    <name evidence="1" type="ORF">HC176_15930</name>
</gene>
<comment type="caution">
    <text evidence="1">The sequence shown here is derived from an EMBL/GenBank/DDBJ whole genome shotgun (WGS) entry which is preliminary data.</text>
</comment>
<dbReference type="RefSeq" id="WP_167919983.1">
    <property type="nucleotide sequence ID" value="NZ_JAAVJS010000124.1"/>
</dbReference>
<reference evidence="1 2" key="1">
    <citation type="submission" date="2020-03" db="EMBL/GenBank/DDBJ databases">
        <title>Tamlana sp. nov, isolated from XXX.</title>
        <authorList>
            <person name="Cao W.R."/>
        </authorList>
    </citation>
    <scope>NUCLEOTIDE SEQUENCE [LARGE SCALE GENOMIC DNA]</scope>
    <source>
        <strain evidence="1 2">HST1-43</strain>
    </source>
</reference>
<protein>
    <submittedName>
        <fullName evidence="1">Uncharacterized protein</fullName>
    </submittedName>
</protein>
<keyword evidence="2" id="KW-1185">Reference proteome</keyword>
<evidence type="ECO:0000313" key="2">
    <source>
        <dbReference type="Proteomes" id="UP000760545"/>
    </source>
</evidence>
<organism evidence="1 2">
    <name type="scientific">Tamlana crocina</name>
    <dbReference type="NCBI Taxonomy" id="393006"/>
    <lineage>
        <taxon>Bacteria</taxon>
        <taxon>Pseudomonadati</taxon>
        <taxon>Bacteroidota</taxon>
        <taxon>Flavobacteriia</taxon>
        <taxon>Flavobacteriales</taxon>
        <taxon>Flavobacteriaceae</taxon>
        <taxon>Tamlana</taxon>
    </lineage>
</organism>
<name>A0ABX1DF69_9FLAO</name>
<feature type="non-terminal residue" evidence="1">
    <location>
        <position position="1"/>
    </location>
</feature>
<feature type="non-terminal residue" evidence="1">
    <location>
        <position position="181"/>
    </location>
</feature>
<dbReference type="Proteomes" id="UP000760545">
    <property type="component" value="Unassembled WGS sequence"/>
</dbReference>
<accession>A0ABX1DF69</accession>